<organism evidence="2 3">
    <name type="scientific">Caballeronia concitans</name>
    <dbReference type="NCBI Taxonomy" id="1777133"/>
    <lineage>
        <taxon>Bacteria</taxon>
        <taxon>Pseudomonadati</taxon>
        <taxon>Pseudomonadota</taxon>
        <taxon>Betaproteobacteria</taxon>
        <taxon>Burkholderiales</taxon>
        <taxon>Burkholderiaceae</taxon>
        <taxon>Caballeronia</taxon>
    </lineage>
</organism>
<keyword evidence="1" id="KW-0812">Transmembrane</keyword>
<comment type="caution">
    <text evidence="2">The sequence shown here is derived from an EMBL/GenBank/DDBJ whole genome shotgun (WGS) entry which is preliminary data.</text>
</comment>
<dbReference type="AlphaFoldDB" id="A0A658QT23"/>
<feature type="transmembrane region" description="Helical" evidence="1">
    <location>
        <begin position="185"/>
        <end position="215"/>
    </location>
</feature>
<dbReference type="Proteomes" id="UP000198263">
    <property type="component" value="Unassembled WGS sequence"/>
</dbReference>
<accession>A0A658QT23</accession>
<dbReference type="EMBL" id="FCNV02000001">
    <property type="protein sequence ID" value="SAL18155.1"/>
    <property type="molecule type" value="Genomic_DNA"/>
</dbReference>
<proteinExistence type="predicted"/>
<name>A0A658QT23_9BURK</name>
<keyword evidence="2" id="KW-0436">Ligase</keyword>
<protein>
    <submittedName>
        <fullName evidence="2">5-formyltetrahydrofolate cyclo-ligase</fullName>
    </submittedName>
</protein>
<sequence length="223" mass="24414">MSPFPIITMKSMKRRNFLLAAAAAPLLLSGCITESLRDEIREGDYRTYTESIDSVLISADGAKLVFLGAKYHYIFDAPAHFAELLDSPLDAKVKVDIRRFNADEHGSVSGTIEMELNDATADEMALAAQLGFRSDGRSSAYRSIYLTGTRYSAKGFDASKVDRKLLRKTYAVEINEPNPLNGRKVLYLLTPVTVAADGALLLLGSPLILVVLIAFSNSHVCCF</sequence>
<keyword evidence="3" id="KW-1185">Reference proteome</keyword>
<gene>
    <name evidence="2" type="ORF">AWB72_01177</name>
</gene>
<evidence type="ECO:0000313" key="2">
    <source>
        <dbReference type="EMBL" id="SAL18155.1"/>
    </source>
</evidence>
<keyword evidence="1" id="KW-0472">Membrane</keyword>
<keyword evidence="1" id="KW-1133">Transmembrane helix</keyword>
<evidence type="ECO:0000313" key="3">
    <source>
        <dbReference type="Proteomes" id="UP000198263"/>
    </source>
</evidence>
<reference evidence="2 3" key="1">
    <citation type="submission" date="2016-01" db="EMBL/GenBank/DDBJ databases">
        <authorList>
            <person name="Peeters C."/>
        </authorList>
    </citation>
    <scope>NUCLEOTIDE SEQUENCE [LARGE SCALE GENOMIC DNA]</scope>
    <source>
        <strain evidence="2">LMG 29315</strain>
    </source>
</reference>
<evidence type="ECO:0000256" key="1">
    <source>
        <dbReference type="SAM" id="Phobius"/>
    </source>
</evidence>
<dbReference type="GO" id="GO:0016874">
    <property type="term" value="F:ligase activity"/>
    <property type="evidence" value="ECO:0007669"/>
    <property type="project" value="UniProtKB-KW"/>
</dbReference>